<comment type="caution">
    <text evidence="7">The sequence shown here is derived from an EMBL/GenBank/DDBJ whole genome shotgun (WGS) entry which is preliminary data.</text>
</comment>
<keyword evidence="2 5" id="KW-0227">DNA damage</keyword>
<dbReference type="GO" id="GO:0003905">
    <property type="term" value="F:alkylbase DNA N-glycosylase activity"/>
    <property type="evidence" value="ECO:0007669"/>
    <property type="project" value="InterPro"/>
</dbReference>
<dbReference type="CDD" id="cd00540">
    <property type="entry name" value="AAG"/>
    <property type="match status" value="1"/>
</dbReference>
<comment type="similarity">
    <text evidence="1 5">Belongs to the DNA glycosylase MPG family.</text>
</comment>
<keyword evidence="8" id="KW-1185">Reference proteome</keyword>
<evidence type="ECO:0000256" key="6">
    <source>
        <dbReference type="SAM" id="Phobius"/>
    </source>
</evidence>
<evidence type="ECO:0000256" key="4">
    <source>
        <dbReference type="ARBA" id="ARBA00023204"/>
    </source>
</evidence>
<dbReference type="FunFam" id="3.10.300.10:FF:000001">
    <property type="entry name" value="Putative 3-methyladenine DNA glycosylase"/>
    <property type="match status" value="1"/>
</dbReference>
<keyword evidence="6" id="KW-0812">Transmembrane</keyword>
<dbReference type="NCBIfam" id="TIGR00567">
    <property type="entry name" value="3mg"/>
    <property type="match status" value="1"/>
</dbReference>
<dbReference type="EC" id="3.2.2.-" evidence="5"/>
<dbReference type="SUPFAM" id="SSF50486">
    <property type="entry name" value="FMT C-terminal domain-like"/>
    <property type="match status" value="1"/>
</dbReference>
<protein>
    <recommendedName>
        <fullName evidence="5">Putative 3-methyladenine DNA glycosylase</fullName>
        <ecNumber evidence="5">3.2.2.-</ecNumber>
    </recommendedName>
</protein>
<dbReference type="NCBIfam" id="NF002003">
    <property type="entry name" value="PRK00802.1-3"/>
    <property type="match status" value="1"/>
</dbReference>
<dbReference type="Gene3D" id="3.10.300.10">
    <property type="entry name" value="Methylpurine-DNA glycosylase (MPG)"/>
    <property type="match status" value="1"/>
</dbReference>
<dbReference type="GO" id="GO:0003677">
    <property type="term" value="F:DNA binding"/>
    <property type="evidence" value="ECO:0007669"/>
    <property type="project" value="InterPro"/>
</dbReference>
<dbReference type="HOGENOM" id="CLU_060471_3_0_5"/>
<dbReference type="STRING" id="1211777.BN77_3331"/>
<dbReference type="eggNOG" id="COG2094">
    <property type="taxonomic scope" value="Bacteria"/>
</dbReference>
<evidence type="ECO:0000256" key="2">
    <source>
        <dbReference type="ARBA" id="ARBA00022763"/>
    </source>
</evidence>
<dbReference type="Pfam" id="PF02245">
    <property type="entry name" value="Pur_DNA_glyco"/>
    <property type="match status" value="1"/>
</dbReference>
<dbReference type="InterPro" id="IPR003180">
    <property type="entry name" value="MPG"/>
</dbReference>
<dbReference type="PANTHER" id="PTHR10429">
    <property type="entry name" value="DNA-3-METHYLADENINE GLYCOSYLASE"/>
    <property type="match status" value="1"/>
</dbReference>
<feature type="transmembrane region" description="Helical" evidence="6">
    <location>
        <begin position="20"/>
        <end position="40"/>
    </location>
</feature>
<keyword evidence="6" id="KW-1133">Transmembrane helix</keyword>
<evidence type="ECO:0000256" key="5">
    <source>
        <dbReference type="HAMAP-Rule" id="MF_00527"/>
    </source>
</evidence>
<dbReference type="Proteomes" id="UP000009319">
    <property type="component" value="Unassembled WGS sequence"/>
</dbReference>
<proteinExistence type="inferred from homology"/>
<dbReference type="PANTHER" id="PTHR10429:SF0">
    <property type="entry name" value="DNA-3-METHYLADENINE GLYCOSYLASE"/>
    <property type="match status" value="1"/>
</dbReference>
<dbReference type="InterPro" id="IPR011034">
    <property type="entry name" value="Formyl_transferase-like_C_sf"/>
</dbReference>
<keyword evidence="6" id="KW-0472">Membrane</keyword>
<organism evidence="7 8">
    <name type="scientific">Rhizobium mesoamericanum STM3625</name>
    <dbReference type="NCBI Taxonomy" id="1211777"/>
    <lineage>
        <taxon>Bacteria</taxon>
        <taxon>Pseudomonadati</taxon>
        <taxon>Pseudomonadota</taxon>
        <taxon>Alphaproteobacteria</taxon>
        <taxon>Hyphomicrobiales</taxon>
        <taxon>Rhizobiaceae</taxon>
        <taxon>Rhizobium/Agrobacterium group</taxon>
        <taxon>Rhizobium</taxon>
    </lineage>
</organism>
<accession>K0PQR5</accession>
<evidence type="ECO:0000256" key="1">
    <source>
        <dbReference type="ARBA" id="ARBA00009232"/>
    </source>
</evidence>
<name>K0PQR5_9HYPH</name>
<keyword evidence="7" id="KW-0326">Glycosidase</keyword>
<dbReference type="InterPro" id="IPR036995">
    <property type="entry name" value="MPG_sf"/>
</dbReference>
<evidence type="ECO:0000313" key="7">
    <source>
        <dbReference type="EMBL" id="CCM76138.1"/>
    </source>
</evidence>
<keyword evidence="4 5" id="KW-0234">DNA repair</keyword>
<dbReference type="AlphaFoldDB" id="K0PQR5"/>
<evidence type="ECO:0000256" key="3">
    <source>
        <dbReference type="ARBA" id="ARBA00022801"/>
    </source>
</evidence>
<reference evidence="7 8" key="1">
    <citation type="journal article" date="2013" name="Genome Announc.">
        <title>Draft Genome Sequence of Rhizobium mesoamericanum STM3625, a Nitrogen-Fixing Symbiont of Mimosa pudica Isolated in French Guiana (South America).</title>
        <authorList>
            <person name="Moulin L."/>
            <person name="Mornico D."/>
            <person name="Melkonian R."/>
            <person name="Klonowska A."/>
        </authorList>
    </citation>
    <scope>NUCLEOTIDE SEQUENCE [LARGE SCALE GENOMIC DNA]</scope>
    <source>
        <strain evidence="7 8">STM3625</strain>
    </source>
</reference>
<evidence type="ECO:0000313" key="8">
    <source>
        <dbReference type="Proteomes" id="UP000009319"/>
    </source>
</evidence>
<dbReference type="HAMAP" id="MF_00527">
    <property type="entry name" value="3MGH"/>
    <property type="match status" value="1"/>
</dbReference>
<keyword evidence="3 5" id="KW-0378">Hydrolase</keyword>
<dbReference type="GO" id="GO:0006284">
    <property type="term" value="P:base-excision repair"/>
    <property type="evidence" value="ECO:0007669"/>
    <property type="project" value="InterPro"/>
</dbReference>
<sequence>MTRRSAIRTSRPGNLNQMTYAVGAIGAASLGGPLLTRFFARDAVAVARDLLGCHLHVGDVGGRITETEAYFPDDEASHSFRGPTSRNAAMFGRPGNVYIYRIYGMHWCLNFVCTPGSAVLIRAIEPEAGIATMIERRGNDALTQLCSGPGKLCQALGIDLTLNDRLLDRPPFSIAPSAPVKIVAGKRIGITKNAEAPWRFGISGSRYLSKPFR</sequence>
<dbReference type="EMBL" id="CANI01000021">
    <property type="protein sequence ID" value="CCM76138.1"/>
    <property type="molecule type" value="Genomic_DNA"/>
</dbReference>
<gene>
    <name evidence="7" type="ORF">BN77_3331</name>
</gene>